<evidence type="ECO:0000256" key="5">
    <source>
        <dbReference type="ARBA" id="ARBA00022500"/>
    </source>
</evidence>
<dbReference type="Proteomes" id="UP000435877">
    <property type="component" value="Unassembled WGS sequence"/>
</dbReference>
<comment type="function">
    <text evidence="1 10">Controls the rotational direction of flagella during chemotaxis.</text>
</comment>
<keyword evidence="8 10" id="KW-1133">Transmembrane helix</keyword>
<feature type="transmembrane region" description="Helical" evidence="10">
    <location>
        <begin position="5"/>
        <end position="25"/>
    </location>
</feature>
<dbReference type="GO" id="GO:0071978">
    <property type="term" value="P:bacterial-type flagellum-dependent swarming motility"/>
    <property type="evidence" value="ECO:0007669"/>
    <property type="project" value="TreeGrafter"/>
</dbReference>
<dbReference type="GO" id="GO:0005886">
    <property type="term" value="C:plasma membrane"/>
    <property type="evidence" value="ECO:0007669"/>
    <property type="project" value="UniProtKB-SubCell"/>
</dbReference>
<evidence type="ECO:0000256" key="1">
    <source>
        <dbReference type="ARBA" id="ARBA00002254"/>
    </source>
</evidence>
<dbReference type="RefSeq" id="WP_159268650.1">
    <property type="nucleotide sequence ID" value="NZ_CACSIK010000001.1"/>
</dbReference>
<comment type="subcellular location">
    <subcellularLocation>
        <location evidence="10">Cell inner membrane</location>
    </subcellularLocation>
    <subcellularLocation>
        <location evidence="2">Cell membrane</location>
        <topology evidence="2">Single-pass membrane protein</topology>
    </subcellularLocation>
</comment>
<evidence type="ECO:0000313" key="12">
    <source>
        <dbReference type="EMBL" id="CAA0098212.1"/>
    </source>
</evidence>
<evidence type="ECO:0000256" key="8">
    <source>
        <dbReference type="ARBA" id="ARBA00022989"/>
    </source>
</evidence>
<keyword evidence="7 10" id="KW-0283">Flagellar rotation</keyword>
<keyword evidence="10" id="KW-0997">Cell inner membrane</keyword>
<sequence length="156" mass="17558">MNKKIIMIAIQVVVLIAAIGATWFFTRPPAPEPTTVGEDGQPVEEKAVGKKAPEYYSLSPSLVVNLQNERGIRFLMVEIELMSRRDDAFSRVEQYEPRIRNDLLMLFSKLDRAAITTPEQRQTLQDEALLTINAVLTEESGKAGVDAVYFTKFVIQ</sequence>
<keyword evidence="9 10" id="KW-0472">Membrane</keyword>
<keyword evidence="12" id="KW-0966">Cell projection</keyword>
<keyword evidence="4" id="KW-1003">Cell membrane</keyword>
<reference evidence="13 14" key="1">
    <citation type="submission" date="2019-11" db="EMBL/GenBank/DDBJ databases">
        <authorList>
            <person name="Holert J."/>
        </authorList>
    </citation>
    <scope>NUCLEOTIDE SEQUENCE [LARGE SCALE GENOMIC DNA]</scope>
    <source>
        <strain evidence="12">BC3_2A</strain>
        <strain evidence="11">SB11_1A</strain>
    </source>
</reference>
<keyword evidence="12" id="KW-0969">Cilium</keyword>
<dbReference type="EMBL" id="CACSIK010000001">
    <property type="protein sequence ID" value="CAA0090712.1"/>
    <property type="molecule type" value="Genomic_DNA"/>
</dbReference>
<evidence type="ECO:0000313" key="14">
    <source>
        <dbReference type="Proteomes" id="UP000439591"/>
    </source>
</evidence>
<dbReference type="Pfam" id="PF03748">
    <property type="entry name" value="FliL"/>
    <property type="match status" value="1"/>
</dbReference>
<dbReference type="GO" id="GO:0006935">
    <property type="term" value="P:chemotaxis"/>
    <property type="evidence" value="ECO:0007669"/>
    <property type="project" value="UniProtKB-KW"/>
</dbReference>
<keyword evidence="12" id="KW-0282">Flagellum</keyword>
<dbReference type="Proteomes" id="UP000439591">
    <property type="component" value="Unassembled WGS sequence"/>
</dbReference>
<evidence type="ECO:0000313" key="13">
    <source>
        <dbReference type="Proteomes" id="UP000435877"/>
    </source>
</evidence>
<evidence type="ECO:0000256" key="2">
    <source>
        <dbReference type="ARBA" id="ARBA00004162"/>
    </source>
</evidence>
<organism evidence="12 14">
    <name type="scientific">Zhongshania aliphaticivorans</name>
    <dbReference type="NCBI Taxonomy" id="1470434"/>
    <lineage>
        <taxon>Bacteria</taxon>
        <taxon>Pseudomonadati</taxon>
        <taxon>Pseudomonadota</taxon>
        <taxon>Gammaproteobacteria</taxon>
        <taxon>Cellvibrionales</taxon>
        <taxon>Spongiibacteraceae</taxon>
        <taxon>Zhongshania</taxon>
    </lineage>
</organism>
<dbReference type="OrthoDB" id="5616092at2"/>
<dbReference type="PANTHER" id="PTHR35091">
    <property type="entry name" value="FLAGELLAR PROTEIN FLIL"/>
    <property type="match status" value="1"/>
</dbReference>
<protein>
    <recommendedName>
        <fullName evidence="10">Flagellar protein FliL</fullName>
    </recommendedName>
</protein>
<keyword evidence="6 10" id="KW-0812">Transmembrane</keyword>
<dbReference type="InterPro" id="IPR005503">
    <property type="entry name" value="FliL"/>
</dbReference>
<name>A0A5S9P4A6_9GAMM</name>
<dbReference type="AlphaFoldDB" id="A0A5S9P4A6"/>
<evidence type="ECO:0000256" key="3">
    <source>
        <dbReference type="ARBA" id="ARBA00008281"/>
    </source>
</evidence>
<dbReference type="PANTHER" id="PTHR35091:SF2">
    <property type="entry name" value="FLAGELLAR PROTEIN FLIL"/>
    <property type="match status" value="1"/>
</dbReference>
<keyword evidence="5 10" id="KW-0145">Chemotaxis</keyword>
<gene>
    <name evidence="12" type="primary">lafL</name>
    <name evidence="11" type="ORF">IHBHHGIJ_02059</name>
    <name evidence="12" type="ORF">KFEGEMFD_01661</name>
</gene>
<evidence type="ECO:0000256" key="9">
    <source>
        <dbReference type="ARBA" id="ARBA00023136"/>
    </source>
</evidence>
<proteinExistence type="inferred from homology"/>
<evidence type="ECO:0000256" key="4">
    <source>
        <dbReference type="ARBA" id="ARBA00022475"/>
    </source>
</evidence>
<keyword evidence="13" id="KW-1185">Reference proteome</keyword>
<evidence type="ECO:0000256" key="6">
    <source>
        <dbReference type="ARBA" id="ARBA00022692"/>
    </source>
</evidence>
<evidence type="ECO:0000313" key="11">
    <source>
        <dbReference type="EMBL" id="CAA0090712.1"/>
    </source>
</evidence>
<comment type="similarity">
    <text evidence="3 10">Belongs to the FliL family.</text>
</comment>
<evidence type="ECO:0000256" key="7">
    <source>
        <dbReference type="ARBA" id="ARBA00022779"/>
    </source>
</evidence>
<accession>A0A5S9P4A6</accession>
<dbReference type="EMBL" id="CACSIM010000002">
    <property type="protein sequence ID" value="CAA0098212.1"/>
    <property type="molecule type" value="Genomic_DNA"/>
</dbReference>
<evidence type="ECO:0000256" key="10">
    <source>
        <dbReference type="RuleBase" id="RU364125"/>
    </source>
</evidence>
<dbReference type="GO" id="GO:0009425">
    <property type="term" value="C:bacterial-type flagellum basal body"/>
    <property type="evidence" value="ECO:0007669"/>
    <property type="project" value="InterPro"/>
</dbReference>